<accession>A0ACB9VUM1</accession>
<dbReference type="EMBL" id="CM043807">
    <property type="protein sequence ID" value="KAI4803366.1"/>
    <property type="molecule type" value="Genomic_DNA"/>
</dbReference>
<dbReference type="Proteomes" id="UP001057452">
    <property type="component" value="Chromosome 23"/>
</dbReference>
<gene>
    <name evidence="1" type="ORF">KUCAC02_006917</name>
</gene>
<sequence>MGGPVPLCSGAPAPGNLIPGTGVRHTQFPPPRQSGSLTGPVCRIKCVKKPAACHHRLESQSLVFTHGYSLFLTVSSDLCSNVATRLDRLPVAMGGRRRGEHDENYCFVSPVVKYLLFLFNLIFWVISLVMVAIGVYARMMKHAEAALRCLSVDPAVMLLVVGVLMFILTFCGCVGSLRENICLLQTFCICLTVIFLLQLVAGVLGFVFADKARNRVTVMINDAIVHYREDIDLQNLIDFGQKEFGCCGGVTYSDWSQNMYFSCEPDNPSRERCSVPFSCCVLNKDENVINTMCGQGMQEMEYTEAGNHIHVNGCIDKLVDWIHSNLFLLGGVALGLAIPQLVGILLSQILISQIKDQIELQNYNLKHSSDPWR</sequence>
<name>A0ACB9VUM1_CHAAC</name>
<evidence type="ECO:0000313" key="2">
    <source>
        <dbReference type="Proteomes" id="UP001057452"/>
    </source>
</evidence>
<comment type="caution">
    <text evidence="1">The sequence shown here is derived from an EMBL/GenBank/DDBJ whole genome shotgun (WGS) entry which is preliminary data.</text>
</comment>
<organism evidence="1 2">
    <name type="scientific">Chaenocephalus aceratus</name>
    <name type="common">Blackfin icefish</name>
    <name type="synonym">Chaenichthys aceratus</name>
    <dbReference type="NCBI Taxonomy" id="36190"/>
    <lineage>
        <taxon>Eukaryota</taxon>
        <taxon>Metazoa</taxon>
        <taxon>Chordata</taxon>
        <taxon>Craniata</taxon>
        <taxon>Vertebrata</taxon>
        <taxon>Euteleostomi</taxon>
        <taxon>Actinopterygii</taxon>
        <taxon>Neopterygii</taxon>
        <taxon>Teleostei</taxon>
        <taxon>Neoteleostei</taxon>
        <taxon>Acanthomorphata</taxon>
        <taxon>Eupercaria</taxon>
        <taxon>Perciformes</taxon>
        <taxon>Notothenioidei</taxon>
        <taxon>Channichthyidae</taxon>
        <taxon>Chaenocephalus</taxon>
    </lineage>
</organism>
<protein>
    <submittedName>
        <fullName evidence="1">Uncharacterized protein</fullName>
    </submittedName>
</protein>
<proteinExistence type="predicted"/>
<reference evidence="1" key="1">
    <citation type="submission" date="2022-05" db="EMBL/GenBank/DDBJ databases">
        <title>Chromosome-level genome of Chaenocephalus aceratus.</title>
        <authorList>
            <person name="Park H."/>
        </authorList>
    </citation>
    <scope>NUCLEOTIDE SEQUENCE</scope>
    <source>
        <strain evidence="1">KU_202001</strain>
    </source>
</reference>
<evidence type="ECO:0000313" key="1">
    <source>
        <dbReference type="EMBL" id="KAI4803366.1"/>
    </source>
</evidence>
<keyword evidence="2" id="KW-1185">Reference proteome</keyword>